<dbReference type="InterPro" id="IPR006140">
    <property type="entry name" value="D-isomer_DH_NAD-bd"/>
</dbReference>
<evidence type="ECO:0000259" key="3">
    <source>
        <dbReference type="Pfam" id="PF02826"/>
    </source>
</evidence>
<dbReference type="RefSeq" id="WP_013861258.1">
    <property type="nucleotide sequence ID" value="NC_015635.1"/>
</dbReference>
<evidence type="ECO:0000313" key="4">
    <source>
        <dbReference type="EMBL" id="BAK33369.1"/>
    </source>
</evidence>
<evidence type="ECO:0000256" key="2">
    <source>
        <dbReference type="ARBA" id="ARBA00023027"/>
    </source>
</evidence>
<sequence>MNSSQSRLRVVVASPLSEENCRRILELEPRIDLIRDQSLYPPMRHAADFGGDPSFRRTPEQQRAFEAMVDSAEALYGIPDVDPAALRRTADANPGLRWVHTMAAGGGGQIKAAGLSPEQLDRIVVTTSAGVHGGPLAEFAIFGLFAGAKDLPKLQALQRTHTWAGRWEMRQVSEMTVLVAGLGGIGTEVVRRLAALGARVIGTSRHERPVEHVDRVIAPDRIAEVVGEVDAIITTLPGTTATEKLFSYDVLRAAKPGTILVNVGRGTVIDEDALVEALADGRIGFAALDVFAVEPLPTDSPLWDSPNVLISPHTGGLNAAEDRLIAELFAANATRLLDGEEPVNRMNKVDFY</sequence>
<evidence type="ECO:0000313" key="5">
    <source>
        <dbReference type="Proteomes" id="UP000007947"/>
    </source>
</evidence>
<dbReference type="GO" id="GO:0016616">
    <property type="term" value="F:oxidoreductase activity, acting on the CH-OH group of donors, NAD or NADP as acceptor"/>
    <property type="evidence" value="ECO:0007669"/>
    <property type="project" value="UniProtKB-ARBA"/>
</dbReference>
<dbReference type="EMBL" id="AP012204">
    <property type="protein sequence ID" value="BAK33369.1"/>
    <property type="molecule type" value="Genomic_DNA"/>
</dbReference>
<dbReference type="SUPFAM" id="SSF51735">
    <property type="entry name" value="NAD(P)-binding Rossmann-fold domains"/>
    <property type="match status" value="1"/>
</dbReference>
<dbReference type="KEGG" id="mph:MLP_03550"/>
<dbReference type="Pfam" id="PF02826">
    <property type="entry name" value="2-Hacid_dh_C"/>
    <property type="match status" value="1"/>
</dbReference>
<accession>F5XJ43</accession>
<proteinExistence type="predicted"/>
<keyword evidence="1" id="KW-0560">Oxidoreductase</keyword>
<reference evidence="4 5" key="1">
    <citation type="submission" date="2011-05" db="EMBL/GenBank/DDBJ databases">
        <title>Whole genome sequence of Microlunatus phosphovorus NM-1.</title>
        <authorList>
            <person name="Hosoyama A."/>
            <person name="Sasaki K."/>
            <person name="Harada T."/>
            <person name="Igarashi R."/>
            <person name="Kawakoshi A."/>
            <person name="Sasagawa M."/>
            <person name="Fukada J."/>
            <person name="Nakamura S."/>
            <person name="Katano Y."/>
            <person name="Hanada S."/>
            <person name="Kamagata Y."/>
            <person name="Nakamura N."/>
            <person name="Yamazaki S."/>
            <person name="Fujita N."/>
        </authorList>
    </citation>
    <scope>NUCLEOTIDE SEQUENCE [LARGE SCALE GENOMIC DNA]</scope>
    <source>
        <strain evidence="5">ATCC 700054 / DSM 10555 / JCM 9379 / NBRC 101784 / NCIMB 13414 / VKM Ac-1990 / NM-1</strain>
    </source>
</reference>
<dbReference type="HOGENOM" id="CLU_019796_1_0_11"/>
<dbReference type="OrthoDB" id="4324715at2"/>
<organism evidence="4 5">
    <name type="scientific">Microlunatus phosphovorus (strain ATCC 700054 / DSM 10555 / JCM 9379 / NBRC 101784 / NCIMB 13414 / VKM Ac-1990 / NM-1)</name>
    <dbReference type="NCBI Taxonomy" id="1032480"/>
    <lineage>
        <taxon>Bacteria</taxon>
        <taxon>Bacillati</taxon>
        <taxon>Actinomycetota</taxon>
        <taxon>Actinomycetes</taxon>
        <taxon>Propionibacteriales</taxon>
        <taxon>Propionibacteriaceae</taxon>
        <taxon>Microlunatus</taxon>
    </lineage>
</organism>
<dbReference type="STRING" id="1032480.MLP_03550"/>
<keyword evidence="2" id="KW-0520">NAD</keyword>
<protein>
    <submittedName>
        <fullName evidence="4">Oxidoreductase</fullName>
    </submittedName>
</protein>
<dbReference type="PANTHER" id="PTHR43333">
    <property type="entry name" value="2-HACID_DH_C DOMAIN-CONTAINING PROTEIN"/>
    <property type="match status" value="1"/>
</dbReference>
<dbReference type="GO" id="GO:0051287">
    <property type="term" value="F:NAD binding"/>
    <property type="evidence" value="ECO:0007669"/>
    <property type="project" value="InterPro"/>
</dbReference>
<evidence type="ECO:0000256" key="1">
    <source>
        <dbReference type="ARBA" id="ARBA00023002"/>
    </source>
</evidence>
<dbReference type="PROSITE" id="PS00671">
    <property type="entry name" value="D_2_HYDROXYACID_DH_3"/>
    <property type="match status" value="1"/>
</dbReference>
<dbReference type="CDD" id="cd05300">
    <property type="entry name" value="2-Hacid_dh_1"/>
    <property type="match status" value="1"/>
</dbReference>
<name>F5XJ43_MICPN</name>
<dbReference type="Proteomes" id="UP000007947">
    <property type="component" value="Chromosome"/>
</dbReference>
<dbReference type="AlphaFoldDB" id="F5XJ43"/>
<dbReference type="InterPro" id="IPR036291">
    <property type="entry name" value="NAD(P)-bd_dom_sf"/>
</dbReference>
<dbReference type="Gene3D" id="3.40.50.720">
    <property type="entry name" value="NAD(P)-binding Rossmann-like Domain"/>
    <property type="match status" value="2"/>
</dbReference>
<keyword evidence="5" id="KW-1185">Reference proteome</keyword>
<dbReference type="PANTHER" id="PTHR43333:SF1">
    <property type="entry name" value="D-ISOMER SPECIFIC 2-HYDROXYACID DEHYDROGENASE NAD-BINDING DOMAIN-CONTAINING PROTEIN"/>
    <property type="match status" value="1"/>
</dbReference>
<dbReference type="eggNOG" id="COG0111">
    <property type="taxonomic scope" value="Bacteria"/>
</dbReference>
<gene>
    <name evidence="4" type="ordered locus">MLP_03550</name>
</gene>
<dbReference type="InterPro" id="IPR029753">
    <property type="entry name" value="D-isomer_DH_CS"/>
</dbReference>
<feature type="domain" description="D-isomer specific 2-hydroxyacid dehydrogenase NAD-binding" evidence="3">
    <location>
        <begin position="144"/>
        <end position="315"/>
    </location>
</feature>